<comment type="caution">
    <text evidence="1">The sequence shown here is derived from an EMBL/GenBank/DDBJ whole genome shotgun (WGS) entry which is preliminary data.</text>
</comment>
<sequence>MPSLTSIVAGVAVWAVASANMIKITAKSDNRFDPNSVTAEQGDLLEFHFEASNHSVVAGDYQYPCSPLQLGTGFFSGFVEVSSGESDKVFRVKVVNTDPMPFYSSQENECANGMVGIINPNTNQTLDDYKSRASNLARAVTPGIAVYGGDLVDKDSSVDNNGATVNSTDSKTNGKDGKTNSAGILKVSTLIAAAVPPNVKRLAVLALNQDHSLNFESLAVVTHPMVSVYYGGLMQRSTSSNSPRARLRDIVPSVFLGSWSPGPKNGITDVPGVRVHMQSIHSHDGNVNTGVTTIVPRDDWFHKACHAGIFRFNGSGEMTGTHWIEETGLLHSPIILTNSFAVGPAYTGIYQHALKKYKGEDGEVGWFLLPVVGETFDGHLNDLGVSAVTPEHIVAGLENATSDAVQEGNTGGGTGMICQGFKGGTGTSSRLVPAAKEGKTYTVAALVQANYGRRHHLRISGVPVGRIIADEAAKKAAAAGQEVPKNAADASKETRDGSIIVIIATDAPLHPTSFSVSRSVPQSVLRELMALKRMTFWQARAKRVVASPTVKLTTRNVASTAC</sequence>
<organism evidence="1 2">
    <name type="scientific">Zarea fungicola</name>
    <dbReference type="NCBI Taxonomy" id="93591"/>
    <lineage>
        <taxon>Eukaryota</taxon>
        <taxon>Fungi</taxon>
        <taxon>Dikarya</taxon>
        <taxon>Ascomycota</taxon>
        <taxon>Pezizomycotina</taxon>
        <taxon>Sordariomycetes</taxon>
        <taxon>Hypocreomycetidae</taxon>
        <taxon>Hypocreales</taxon>
        <taxon>Cordycipitaceae</taxon>
        <taxon>Zarea</taxon>
    </lineage>
</organism>
<evidence type="ECO:0000313" key="1">
    <source>
        <dbReference type="EMBL" id="KAJ2971799.1"/>
    </source>
</evidence>
<protein>
    <submittedName>
        <fullName evidence="1">Uncharacterized protein</fullName>
    </submittedName>
</protein>
<evidence type="ECO:0000313" key="2">
    <source>
        <dbReference type="Proteomes" id="UP001143910"/>
    </source>
</evidence>
<dbReference type="Proteomes" id="UP001143910">
    <property type="component" value="Unassembled WGS sequence"/>
</dbReference>
<proteinExistence type="predicted"/>
<reference evidence="1" key="1">
    <citation type="submission" date="2022-08" db="EMBL/GenBank/DDBJ databases">
        <title>Genome Sequence of Lecanicillium fungicola.</title>
        <authorList>
            <person name="Buettner E."/>
        </authorList>
    </citation>
    <scope>NUCLEOTIDE SEQUENCE</scope>
    <source>
        <strain evidence="1">Babe33</strain>
    </source>
</reference>
<accession>A0ACC1N002</accession>
<keyword evidence="2" id="KW-1185">Reference proteome</keyword>
<name>A0ACC1N002_9HYPO</name>
<gene>
    <name evidence="1" type="ORF">NQ176_g7520</name>
</gene>
<dbReference type="EMBL" id="JANJQO010001268">
    <property type="protein sequence ID" value="KAJ2971799.1"/>
    <property type="molecule type" value="Genomic_DNA"/>
</dbReference>